<dbReference type="OrthoDB" id="9772884at2"/>
<dbReference type="Proteomes" id="UP000186309">
    <property type="component" value="Chromosome"/>
</dbReference>
<evidence type="ECO:0008006" key="4">
    <source>
        <dbReference type="Google" id="ProtNLM"/>
    </source>
</evidence>
<keyword evidence="1" id="KW-1133">Transmembrane helix</keyword>
<dbReference type="EMBL" id="CP019082">
    <property type="protein sequence ID" value="APW63400.1"/>
    <property type="molecule type" value="Genomic_DNA"/>
</dbReference>
<feature type="transmembrane region" description="Helical" evidence="1">
    <location>
        <begin position="827"/>
        <end position="849"/>
    </location>
</feature>
<feature type="transmembrane region" description="Helical" evidence="1">
    <location>
        <begin position="195"/>
        <end position="211"/>
    </location>
</feature>
<feature type="transmembrane region" description="Helical" evidence="1">
    <location>
        <begin position="355"/>
        <end position="378"/>
    </location>
</feature>
<accession>A0A1U7CWS2</accession>
<gene>
    <name evidence="2" type="ORF">BSF38_04967</name>
</gene>
<dbReference type="STRING" id="1387353.BSF38_04967"/>
<feature type="transmembrane region" description="Helical" evidence="1">
    <location>
        <begin position="113"/>
        <end position="131"/>
    </location>
</feature>
<sequence>MDQPKTAKCAVETLRFTHGTSRWAGAAAILGMWAGLLTWLWPIGLGGAMPVGGDVTQFFMGLMSVLSESLAERRLPVWNDLWGYGFPGIGESQMGALYPPHMVLYGALSIERAYVASLVLHTLWGGLGAYWAGRVFGLSRAGSAFSAFIFSTSGFFVIHMPHPWGYTTGSWLPWAWCAAWRLLSDDPNGEPMPSTAARLFVLTLVLVLQVLPGHFQIAFMTQAGIALMAAWTCLDRVRGRSLRETARRWELAMLGLAVVFPLAAGQLWPTARLARLAASQRDYEYLSGFASTPFHLVSLVAPNLFHRSPLWRPIVWDPFHTSPEECLIYVGIVPLLLAILAVAREARRDPGVRCLAVLAVVGLILSLGPYVPGFHLLIQFPGFSFFRAPARWTLPASLALAILAGKGLDAWPSWERPGRWLGVLAVGAVLWGGGVLGLIELALGSSTPSASPALARGFTRAFEIRPWADDQTFKSVTDQARKPVLEGGPRHREARSFEQRRFEVYRTELTETAFLLAAVLVVSGLAGVAQARRFIPIMLVVLTGADLWLLGRHRLVDVGPLRPLVEQSSVLARLAKEPRGTRTADPMRNLPMAAGLAPVQAYRTLDLPALPALTSLARGPLAPSSQGEIAFRAMRATGVGLRVLDPTEASGLRRRGATDFQPRATLETLSDPVLARWLLGANWNPEYRAEADEFMILKPSEPAAQAWFVPSTAVPKSDLFDDWNGDPRPVLDLIDRARPLKAVVRSPIDWDVMVDVDEPGWVLISQLDDPQWQARIGSVDGRSDEPANIAPAFRVKSQGGAWQRVFIDKPRAGAVLRLSYDARDLRLGLGISAVSWLVWLMATASFHLASHLASRRRSNV</sequence>
<feature type="transmembrane region" description="Helical" evidence="1">
    <location>
        <begin position="420"/>
        <end position="443"/>
    </location>
</feature>
<dbReference type="InterPro" id="IPR018580">
    <property type="entry name" value="Uncharacterised_YfhO"/>
</dbReference>
<keyword evidence="1" id="KW-0812">Transmembrane</keyword>
<feature type="transmembrane region" description="Helical" evidence="1">
    <location>
        <begin position="23"/>
        <end position="41"/>
    </location>
</feature>
<keyword evidence="3" id="KW-1185">Reference proteome</keyword>
<name>A0A1U7CWS2_9BACT</name>
<feature type="transmembrane region" description="Helical" evidence="1">
    <location>
        <begin position="390"/>
        <end position="408"/>
    </location>
</feature>
<reference evidence="3" key="1">
    <citation type="submission" date="2016-12" db="EMBL/GenBank/DDBJ databases">
        <title>Comparative genomics of four Isosphaeraceae planctomycetes: a common pool of plasmids and glycoside hydrolase genes.</title>
        <authorList>
            <person name="Ivanova A."/>
        </authorList>
    </citation>
    <scope>NUCLEOTIDE SEQUENCE [LARGE SCALE GENOMIC DNA]</scope>
    <source>
        <strain evidence="3">PX4</strain>
    </source>
</reference>
<feature type="transmembrane region" description="Helical" evidence="1">
    <location>
        <begin position="326"/>
        <end position="343"/>
    </location>
</feature>
<evidence type="ECO:0000256" key="1">
    <source>
        <dbReference type="SAM" id="Phobius"/>
    </source>
</evidence>
<keyword evidence="1" id="KW-0472">Membrane</keyword>
<feature type="transmembrane region" description="Helical" evidence="1">
    <location>
        <begin position="509"/>
        <end position="528"/>
    </location>
</feature>
<dbReference type="PANTHER" id="PTHR38454">
    <property type="entry name" value="INTEGRAL MEMBRANE PROTEIN-RELATED"/>
    <property type="match status" value="1"/>
</dbReference>
<dbReference type="AlphaFoldDB" id="A0A1U7CWS2"/>
<dbReference type="KEGG" id="pbor:BSF38_04967"/>
<evidence type="ECO:0000313" key="3">
    <source>
        <dbReference type="Proteomes" id="UP000186309"/>
    </source>
</evidence>
<dbReference type="PANTHER" id="PTHR38454:SF1">
    <property type="entry name" value="INTEGRAL MEMBRANE PROTEIN"/>
    <property type="match status" value="1"/>
</dbReference>
<proteinExistence type="predicted"/>
<evidence type="ECO:0000313" key="2">
    <source>
        <dbReference type="EMBL" id="APW63400.1"/>
    </source>
</evidence>
<organism evidence="2 3">
    <name type="scientific">Paludisphaera borealis</name>
    <dbReference type="NCBI Taxonomy" id="1387353"/>
    <lineage>
        <taxon>Bacteria</taxon>
        <taxon>Pseudomonadati</taxon>
        <taxon>Planctomycetota</taxon>
        <taxon>Planctomycetia</taxon>
        <taxon>Isosphaerales</taxon>
        <taxon>Isosphaeraceae</taxon>
        <taxon>Paludisphaera</taxon>
    </lineage>
</organism>
<feature type="transmembrane region" description="Helical" evidence="1">
    <location>
        <begin position="249"/>
        <end position="268"/>
    </location>
</feature>
<dbReference type="RefSeq" id="WP_076349744.1">
    <property type="nucleotide sequence ID" value="NZ_CP019082.1"/>
</dbReference>
<protein>
    <recommendedName>
        <fullName evidence="4">Bacterial membrane protein YfhO</fullName>
    </recommendedName>
</protein>
<feature type="transmembrane region" description="Helical" evidence="1">
    <location>
        <begin position="138"/>
        <end position="158"/>
    </location>
</feature>